<accession>A0A1B6DSH5</accession>
<evidence type="ECO:0000313" key="1">
    <source>
        <dbReference type="EMBL" id="JAS28637.1"/>
    </source>
</evidence>
<sequence length="318" mass="36120">MAEDCISNIPNFWTHYRLINNKLKKRFLRKPNIAECCEQFGQLSIQCLREDIPLYSGLCYIAASQCESQLNNFNGEAWAQVNAGQLFLKAHIKEETLKLLSPGGGEQLEAALSLFQSSENIWKKNKYDGVLAASLYLQIASDLLLLTDKYELSAEYFDKASKLLSDSPHNQLHALLQLATCKLKMGHHIGALDTFNEIVSVVNLICEEPYGVYSDIILRCEINRIMLLLLIRPPLQRLAQPMTAVLEKYNWLGDKNKSPVDWMSDDLFLLLQSLVMACQTKDVEVLQFLEGDLWICLNDEQRELLKSLVDVIGSDCDK</sequence>
<dbReference type="InterPro" id="IPR011990">
    <property type="entry name" value="TPR-like_helical_dom_sf"/>
</dbReference>
<dbReference type="PANTHER" id="PTHR16797:SF4">
    <property type="entry name" value="40-KDA HUNTINGTIN-ASSOCIATED PROTEIN"/>
    <property type="match status" value="1"/>
</dbReference>
<reference evidence="1" key="1">
    <citation type="submission" date="2015-12" db="EMBL/GenBank/DDBJ databases">
        <title>De novo transcriptome assembly of four potential Pierce s Disease insect vectors from Arizona vineyards.</title>
        <authorList>
            <person name="Tassone E.E."/>
        </authorList>
    </citation>
    <scope>NUCLEOTIDE SEQUENCE</scope>
</reference>
<name>A0A1B6DSH5_9HEMI</name>
<proteinExistence type="predicted"/>
<dbReference type="AlphaFoldDB" id="A0A1B6DSH5"/>
<dbReference type="SUPFAM" id="SSF48452">
    <property type="entry name" value="TPR-like"/>
    <property type="match status" value="1"/>
</dbReference>
<dbReference type="PANTHER" id="PTHR16797">
    <property type="entry name" value="FACTOR VIII-ASSOCIATED GENE 1"/>
    <property type="match status" value="1"/>
</dbReference>
<dbReference type="GO" id="GO:0099518">
    <property type="term" value="P:vesicle cytoskeletal trafficking"/>
    <property type="evidence" value="ECO:0007669"/>
    <property type="project" value="TreeGrafter"/>
</dbReference>
<dbReference type="InterPro" id="IPR039494">
    <property type="entry name" value="F8A"/>
</dbReference>
<organism evidence="1">
    <name type="scientific">Clastoptera arizonana</name>
    <name type="common">Arizona spittle bug</name>
    <dbReference type="NCBI Taxonomy" id="38151"/>
    <lineage>
        <taxon>Eukaryota</taxon>
        <taxon>Metazoa</taxon>
        <taxon>Ecdysozoa</taxon>
        <taxon>Arthropoda</taxon>
        <taxon>Hexapoda</taxon>
        <taxon>Insecta</taxon>
        <taxon>Pterygota</taxon>
        <taxon>Neoptera</taxon>
        <taxon>Paraneoptera</taxon>
        <taxon>Hemiptera</taxon>
        <taxon>Auchenorrhyncha</taxon>
        <taxon>Cercopoidea</taxon>
        <taxon>Clastopteridae</taxon>
        <taxon>Clastoptera</taxon>
    </lineage>
</organism>
<dbReference type="GO" id="GO:0005769">
    <property type="term" value="C:early endosome"/>
    <property type="evidence" value="ECO:0007669"/>
    <property type="project" value="TreeGrafter"/>
</dbReference>
<dbReference type="Gene3D" id="1.25.40.10">
    <property type="entry name" value="Tetratricopeptide repeat domain"/>
    <property type="match status" value="1"/>
</dbReference>
<evidence type="ECO:0008006" key="2">
    <source>
        <dbReference type="Google" id="ProtNLM"/>
    </source>
</evidence>
<dbReference type="EMBL" id="GEDC01008661">
    <property type="protein sequence ID" value="JAS28637.1"/>
    <property type="molecule type" value="Transcribed_RNA"/>
</dbReference>
<gene>
    <name evidence="1" type="ORF">g.6951</name>
</gene>
<protein>
    <recommendedName>
        <fullName evidence="2">Factor VIII intron 22 protein</fullName>
    </recommendedName>
</protein>